<dbReference type="Gene3D" id="3.40.50.2300">
    <property type="match status" value="2"/>
</dbReference>
<keyword evidence="1" id="KW-0805">Transcription regulation</keyword>
<comment type="caution">
    <text evidence="5">The sequence shown here is derived from an EMBL/GenBank/DDBJ whole genome shotgun (WGS) entry which is preliminary data.</text>
</comment>
<keyword evidence="2" id="KW-0238">DNA-binding</keyword>
<dbReference type="Proteomes" id="UP000298358">
    <property type="component" value="Unassembled WGS sequence"/>
</dbReference>
<evidence type="ECO:0000256" key="2">
    <source>
        <dbReference type="ARBA" id="ARBA00023125"/>
    </source>
</evidence>
<dbReference type="InterPro" id="IPR010982">
    <property type="entry name" value="Lambda_DNA-bd_dom_sf"/>
</dbReference>
<dbReference type="GO" id="GO:0003700">
    <property type="term" value="F:DNA-binding transcription factor activity"/>
    <property type="evidence" value="ECO:0007669"/>
    <property type="project" value="TreeGrafter"/>
</dbReference>
<proteinExistence type="predicted"/>
<evidence type="ECO:0000313" key="6">
    <source>
        <dbReference type="Proteomes" id="UP000298358"/>
    </source>
</evidence>
<organism evidence="5 6">
    <name type="scientific">Microbacterium paludicola</name>
    <dbReference type="NCBI Taxonomy" id="300019"/>
    <lineage>
        <taxon>Bacteria</taxon>
        <taxon>Bacillati</taxon>
        <taxon>Actinomycetota</taxon>
        <taxon>Actinomycetes</taxon>
        <taxon>Micrococcales</taxon>
        <taxon>Microbacteriaceae</taxon>
        <taxon>Microbacterium</taxon>
    </lineage>
</organism>
<dbReference type="PROSITE" id="PS50932">
    <property type="entry name" value="HTH_LACI_2"/>
    <property type="match status" value="1"/>
</dbReference>
<dbReference type="InterPro" id="IPR028082">
    <property type="entry name" value="Peripla_BP_I"/>
</dbReference>
<dbReference type="InterPro" id="IPR046335">
    <property type="entry name" value="LacI/GalR-like_sensor"/>
</dbReference>
<dbReference type="Gene3D" id="1.10.260.40">
    <property type="entry name" value="lambda repressor-like DNA-binding domains"/>
    <property type="match status" value="1"/>
</dbReference>
<evidence type="ECO:0000313" key="5">
    <source>
        <dbReference type="EMBL" id="TFU34101.1"/>
    </source>
</evidence>
<evidence type="ECO:0000259" key="4">
    <source>
        <dbReference type="PROSITE" id="PS50932"/>
    </source>
</evidence>
<dbReference type="Pfam" id="PF13377">
    <property type="entry name" value="Peripla_BP_3"/>
    <property type="match status" value="1"/>
</dbReference>
<dbReference type="EMBL" id="SPQB01000003">
    <property type="protein sequence ID" value="TFU34101.1"/>
    <property type="molecule type" value="Genomic_DNA"/>
</dbReference>
<sequence>MSVTMRDVADRAGVSVKTVSNVVNGFVHIRPETRGRVETAIAELGYRVNVAGRNLRRGRTGMIGLAIPELRNPYFAELADTFMRAAEARDLVLLIEHTGPAGEHELDALRSARRQLTDGLLFSPMTMDPADLSPFDDLDYPLVMLGERVFGAPVDHVTMNNREAARAATLHLAERGCRHIAVLGAHEGERMGSAALRFEGYLAGLADAGQVHDPRLVGEAGRWRRSTGAAAMARVLDSGAPVDGVFAMNDALALGALHELHERGISVPHDVAVVGFDDIEEGRYSAPTLSSIAPGREQIARATSARPGSTSRSSRSWCCSRC</sequence>
<dbReference type="Pfam" id="PF00356">
    <property type="entry name" value="LacI"/>
    <property type="match status" value="1"/>
</dbReference>
<accession>A0A4Y9FXL1</accession>
<protein>
    <submittedName>
        <fullName evidence="5">LacI family transcriptional regulator</fullName>
    </submittedName>
</protein>
<evidence type="ECO:0000256" key="3">
    <source>
        <dbReference type="ARBA" id="ARBA00023163"/>
    </source>
</evidence>
<keyword evidence="3" id="KW-0804">Transcription</keyword>
<evidence type="ECO:0000256" key="1">
    <source>
        <dbReference type="ARBA" id="ARBA00023015"/>
    </source>
</evidence>
<feature type="domain" description="HTH lacI-type" evidence="4">
    <location>
        <begin position="3"/>
        <end position="57"/>
    </location>
</feature>
<dbReference type="CDD" id="cd06267">
    <property type="entry name" value="PBP1_LacI_sugar_binding-like"/>
    <property type="match status" value="1"/>
</dbReference>
<dbReference type="SUPFAM" id="SSF53822">
    <property type="entry name" value="Periplasmic binding protein-like I"/>
    <property type="match status" value="1"/>
</dbReference>
<dbReference type="OrthoDB" id="2854648at2"/>
<reference evidence="5 6" key="1">
    <citation type="submission" date="2019-03" db="EMBL/GenBank/DDBJ databases">
        <title>Diversity of the mouse oral microbiome.</title>
        <authorList>
            <person name="Joseph S."/>
            <person name="Aduse-Opoku J."/>
            <person name="Curtis M."/>
            <person name="Wade W."/>
            <person name="Hashim A."/>
        </authorList>
    </citation>
    <scope>NUCLEOTIDE SEQUENCE [LARGE SCALE GENOMIC DNA]</scope>
    <source>
        <strain evidence="5 6">P1012</strain>
    </source>
</reference>
<dbReference type="SUPFAM" id="SSF47413">
    <property type="entry name" value="lambda repressor-like DNA-binding domains"/>
    <property type="match status" value="1"/>
</dbReference>
<dbReference type="SMART" id="SM00354">
    <property type="entry name" value="HTH_LACI"/>
    <property type="match status" value="1"/>
</dbReference>
<dbReference type="RefSeq" id="WP_135112743.1">
    <property type="nucleotide sequence ID" value="NZ_JADGLL010000003.1"/>
</dbReference>
<dbReference type="CDD" id="cd01392">
    <property type="entry name" value="HTH_LacI"/>
    <property type="match status" value="1"/>
</dbReference>
<gene>
    <name evidence="5" type="ORF">E4U02_02215</name>
</gene>
<name>A0A4Y9FXL1_9MICO</name>
<dbReference type="GO" id="GO:0000976">
    <property type="term" value="F:transcription cis-regulatory region binding"/>
    <property type="evidence" value="ECO:0007669"/>
    <property type="project" value="TreeGrafter"/>
</dbReference>
<dbReference type="AlphaFoldDB" id="A0A4Y9FXL1"/>
<dbReference type="InterPro" id="IPR000843">
    <property type="entry name" value="HTH_LacI"/>
</dbReference>
<dbReference type="PROSITE" id="PS00356">
    <property type="entry name" value="HTH_LACI_1"/>
    <property type="match status" value="1"/>
</dbReference>
<dbReference type="PANTHER" id="PTHR30146">
    <property type="entry name" value="LACI-RELATED TRANSCRIPTIONAL REPRESSOR"/>
    <property type="match status" value="1"/>
</dbReference>
<dbReference type="PANTHER" id="PTHR30146:SF109">
    <property type="entry name" value="HTH-TYPE TRANSCRIPTIONAL REGULATOR GALS"/>
    <property type="match status" value="1"/>
</dbReference>
<keyword evidence="6" id="KW-1185">Reference proteome</keyword>